<reference evidence="1 2" key="1">
    <citation type="submission" date="2019-01" db="EMBL/GenBank/DDBJ databases">
        <title>A chromosome-scale genome assembly of the yellow perch, Perca flavescens.</title>
        <authorList>
            <person name="Feron R."/>
            <person name="Morvezen R."/>
            <person name="Bestin A."/>
            <person name="Haffray P."/>
            <person name="Klopp C."/>
            <person name="Zahm M."/>
            <person name="Cabau C."/>
            <person name="Roques C."/>
            <person name="Donnadieu C."/>
            <person name="Bouchez O."/>
            <person name="Christie M."/>
            <person name="Larson W."/>
            <person name="Guiguen Y."/>
        </authorList>
    </citation>
    <scope>NUCLEOTIDE SEQUENCE [LARGE SCALE GENOMIC DNA]</scope>
    <source>
        <strain evidence="1">YP-PL-M2</strain>
        <tissue evidence="1">Blood</tissue>
    </source>
</reference>
<dbReference type="AlphaFoldDB" id="A0A484CTI6"/>
<name>A0A484CTI6_PERFV</name>
<accession>A0A484CTI6</accession>
<dbReference type="STRING" id="8167.A0A484CTI6"/>
<proteinExistence type="predicted"/>
<organism evidence="1 2">
    <name type="scientific">Perca flavescens</name>
    <name type="common">American yellow perch</name>
    <name type="synonym">Morone flavescens</name>
    <dbReference type="NCBI Taxonomy" id="8167"/>
    <lineage>
        <taxon>Eukaryota</taxon>
        <taxon>Metazoa</taxon>
        <taxon>Chordata</taxon>
        <taxon>Craniata</taxon>
        <taxon>Vertebrata</taxon>
        <taxon>Euteleostomi</taxon>
        <taxon>Actinopterygii</taxon>
        <taxon>Neopterygii</taxon>
        <taxon>Teleostei</taxon>
        <taxon>Neoteleostei</taxon>
        <taxon>Acanthomorphata</taxon>
        <taxon>Eupercaria</taxon>
        <taxon>Perciformes</taxon>
        <taxon>Percoidei</taxon>
        <taxon>Percidae</taxon>
        <taxon>Percinae</taxon>
        <taxon>Perca</taxon>
    </lineage>
</organism>
<dbReference type="EMBL" id="SCKG01000012">
    <property type="protein sequence ID" value="TDH05463.1"/>
    <property type="molecule type" value="Genomic_DNA"/>
</dbReference>
<protein>
    <recommendedName>
        <fullName evidence="3">ZP domain-containing protein</fullName>
    </recommendedName>
</protein>
<evidence type="ECO:0008006" key="3">
    <source>
        <dbReference type="Google" id="ProtNLM"/>
    </source>
</evidence>
<keyword evidence="2" id="KW-1185">Reference proteome</keyword>
<sequence length="281" mass="32193">MSPSLQCGWDQLKFRAVGPGASQFAVEQVPSTCGYSIQRNSLALVMLVPYDGCNVVQEVGSYVLPMHWQGSPVSLWCPKPPAPTTVQSAATAPLPFYPPQALPYFFPPYPINPQYPTREPETTTPMALPEQPQDAFNPRSFNRQYKIPEPGQTMTPPPTVPERRGVHFPQYFFDPQYPFYPQYPTLKLEMTTPPPKARPNVHVPRYPFHFQYPTRKLEMPTKACPERPRIHFPRRHFIPEYPTRELEMITTPPKARRKRPSVHFPRSFASPISFQSLISNS</sequence>
<dbReference type="Proteomes" id="UP000295070">
    <property type="component" value="Chromosome 12"/>
</dbReference>
<evidence type="ECO:0000313" key="2">
    <source>
        <dbReference type="Proteomes" id="UP000295070"/>
    </source>
</evidence>
<gene>
    <name evidence="1" type="ORF">EPR50_G00122660</name>
</gene>
<comment type="caution">
    <text evidence="1">The sequence shown here is derived from an EMBL/GenBank/DDBJ whole genome shotgun (WGS) entry which is preliminary data.</text>
</comment>
<evidence type="ECO:0000313" key="1">
    <source>
        <dbReference type="EMBL" id="TDH05463.1"/>
    </source>
</evidence>